<keyword evidence="4 6" id="KW-0472">Membrane</keyword>
<name>A0ABR2YSK1_9CHLO</name>
<feature type="transmembrane region" description="Helical" evidence="6">
    <location>
        <begin position="40"/>
        <end position="65"/>
    </location>
</feature>
<feature type="transmembrane region" description="Helical" evidence="6">
    <location>
        <begin position="232"/>
        <end position="251"/>
    </location>
</feature>
<feature type="transmembrane region" description="Helical" evidence="6">
    <location>
        <begin position="12"/>
        <end position="34"/>
    </location>
</feature>
<evidence type="ECO:0000313" key="8">
    <source>
        <dbReference type="EMBL" id="KAK9909882.1"/>
    </source>
</evidence>
<feature type="region of interest" description="Disordered" evidence="5">
    <location>
        <begin position="334"/>
        <end position="377"/>
    </location>
</feature>
<dbReference type="InterPro" id="IPR037185">
    <property type="entry name" value="EmrE-like"/>
</dbReference>
<evidence type="ECO:0000313" key="9">
    <source>
        <dbReference type="Proteomes" id="UP001491310"/>
    </source>
</evidence>
<sequence>MTLLEGNEPRVAAVITNVALLAAYLTLNCTLNLLNKWSLGIYGFSFPLFMTVAHMLFSFIVLAPFMMMQPFRSLHKATLEKQWKGLICIGAFMALNIALNNLSLVEITLSLNQVIRSAIPVVTAVLAVAIEKKVPTRTESFALLVLVSGVMVAVWEGAAGSLTGILICVAGMVSNALMMTMSGKILSERLDVLRLTFYTAPVSCLCLVPFYINKEAERLSEYAEAHTDGMFQLLLGVGCVNALAYNVVHYLMIQRTSAVTTTVLGEIKIVGLLLLSALLLGEGKQMTPRMMVGCTVAIIGFCLYSHAKMAAKPVGPAAGADVEAAKIGSEKDNLLPILAPGKGGSNKEGSPSKLARASSGERSARGTIKAVRFDRSS</sequence>
<evidence type="ECO:0000256" key="5">
    <source>
        <dbReference type="SAM" id="MobiDB-lite"/>
    </source>
</evidence>
<keyword evidence="2 6" id="KW-0812">Transmembrane</keyword>
<keyword evidence="3 6" id="KW-1133">Transmembrane helix</keyword>
<dbReference type="PANTHER" id="PTHR11132">
    <property type="entry name" value="SOLUTE CARRIER FAMILY 35"/>
    <property type="match status" value="1"/>
</dbReference>
<evidence type="ECO:0000256" key="6">
    <source>
        <dbReference type="SAM" id="Phobius"/>
    </source>
</evidence>
<feature type="transmembrane region" description="Helical" evidence="6">
    <location>
        <begin position="263"/>
        <end position="280"/>
    </location>
</feature>
<evidence type="ECO:0000256" key="3">
    <source>
        <dbReference type="ARBA" id="ARBA00022989"/>
    </source>
</evidence>
<dbReference type="SUPFAM" id="SSF103481">
    <property type="entry name" value="Multidrug resistance efflux transporter EmrE"/>
    <property type="match status" value="2"/>
</dbReference>
<evidence type="ECO:0000256" key="1">
    <source>
        <dbReference type="ARBA" id="ARBA00004141"/>
    </source>
</evidence>
<accession>A0ABR2YSK1</accession>
<dbReference type="InterPro" id="IPR004853">
    <property type="entry name" value="Sugar_P_trans_dom"/>
</dbReference>
<dbReference type="InterPro" id="IPR050186">
    <property type="entry name" value="TPT_transporter"/>
</dbReference>
<feature type="transmembrane region" description="Helical" evidence="6">
    <location>
        <begin position="195"/>
        <end position="212"/>
    </location>
</feature>
<feature type="transmembrane region" description="Helical" evidence="6">
    <location>
        <begin position="111"/>
        <end position="129"/>
    </location>
</feature>
<feature type="transmembrane region" description="Helical" evidence="6">
    <location>
        <begin position="141"/>
        <end position="158"/>
    </location>
</feature>
<organism evidence="8 9">
    <name type="scientific">Coccomyxa subellipsoidea</name>
    <dbReference type="NCBI Taxonomy" id="248742"/>
    <lineage>
        <taxon>Eukaryota</taxon>
        <taxon>Viridiplantae</taxon>
        <taxon>Chlorophyta</taxon>
        <taxon>core chlorophytes</taxon>
        <taxon>Trebouxiophyceae</taxon>
        <taxon>Trebouxiophyceae incertae sedis</taxon>
        <taxon>Coccomyxaceae</taxon>
        <taxon>Coccomyxa</taxon>
    </lineage>
</organism>
<feature type="domain" description="Sugar phosphate transporter" evidence="7">
    <location>
        <begin position="20"/>
        <end position="305"/>
    </location>
</feature>
<comment type="caution">
    <text evidence="8">The sequence shown here is derived from an EMBL/GenBank/DDBJ whole genome shotgun (WGS) entry which is preliminary data.</text>
</comment>
<dbReference type="EMBL" id="JALJOT010000006">
    <property type="protein sequence ID" value="KAK9909882.1"/>
    <property type="molecule type" value="Genomic_DNA"/>
</dbReference>
<feature type="transmembrane region" description="Helical" evidence="6">
    <location>
        <begin position="86"/>
        <end position="105"/>
    </location>
</feature>
<protein>
    <recommendedName>
        <fullName evidence="7">Sugar phosphate transporter domain-containing protein</fullName>
    </recommendedName>
</protein>
<reference evidence="8 9" key="1">
    <citation type="journal article" date="2024" name="Nat. Commun.">
        <title>Phylogenomics reveals the evolutionary origins of lichenization in chlorophyte algae.</title>
        <authorList>
            <person name="Puginier C."/>
            <person name="Libourel C."/>
            <person name="Otte J."/>
            <person name="Skaloud P."/>
            <person name="Haon M."/>
            <person name="Grisel S."/>
            <person name="Petersen M."/>
            <person name="Berrin J.G."/>
            <person name="Delaux P.M."/>
            <person name="Dal Grande F."/>
            <person name="Keller J."/>
        </authorList>
    </citation>
    <scope>NUCLEOTIDE SEQUENCE [LARGE SCALE GENOMIC DNA]</scope>
    <source>
        <strain evidence="8 9">SAG 216-7</strain>
    </source>
</reference>
<gene>
    <name evidence="8" type="ORF">WJX75_008905</name>
</gene>
<dbReference type="Pfam" id="PF03151">
    <property type="entry name" value="TPT"/>
    <property type="match status" value="1"/>
</dbReference>
<evidence type="ECO:0000256" key="2">
    <source>
        <dbReference type="ARBA" id="ARBA00022692"/>
    </source>
</evidence>
<dbReference type="Proteomes" id="UP001491310">
    <property type="component" value="Unassembled WGS sequence"/>
</dbReference>
<comment type="subcellular location">
    <subcellularLocation>
        <location evidence="1">Membrane</location>
        <topology evidence="1">Multi-pass membrane protein</topology>
    </subcellularLocation>
</comment>
<proteinExistence type="predicted"/>
<evidence type="ECO:0000259" key="7">
    <source>
        <dbReference type="Pfam" id="PF03151"/>
    </source>
</evidence>
<keyword evidence="9" id="KW-1185">Reference proteome</keyword>
<evidence type="ECO:0000256" key="4">
    <source>
        <dbReference type="ARBA" id="ARBA00023136"/>
    </source>
</evidence>